<evidence type="ECO:0000313" key="5">
    <source>
        <dbReference type="EMBL" id="MFC0626706.1"/>
    </source>
</evidence>
<comment type="caution">
    <text evidence="5">The sequence shown here is derived from an EMBL/GenBank/DDBJ whole genome shotgun (WGS) entry which is preliminary data.</text>
</comment>
<dbReference type="InterPro" id="IPR016032">
    <property type="entry name" value="Sig_transdc_resp-reg_C-effctor"/>
</dbReference>
<dbReference type="SUPFAM" id="SSF46894">
    <property type="entry name" value="C-terminal effector domain of the bipartite response regulators"/>
    <property type="match status" value="1"/>
</dbReference>
<dbReference type="Pfam" id="PF00196">
    <property type="entry name" value="GerE"/>
    <property type="match status" value="1"/>
</dbReference>
<evidence type="ECO:0000256" key="2">
    <source>
        <dbReference type="ARBA" id="ARBA00023125"/>
    </source>
</evidence>
<protein>
    <submittedName>
        <fullName evidence="5">LuxR C-terminal-related transcriptional regulator</fullName>
    </submittedName>
</protein>
<reference evidence="5 6" key="1">
    <citation type="submission" date="2024-09" db="EMBL/GenBank/DDBJ databases">
        <authorList>
            <person name="Sun Q."/>
            <person name="Mori K."/>
        </authorList>
    </citation>
    <scope>NUCLEOTIDE SEQUENCE [LARGE SCALE GENOMIC DNA]</scope>
    <source>
        <strain evidence="5 6">CGMCC 1.15906</strain>
    </source>
</reference>
<proteinExistence type="predicted"/>
<evidence type="ECO:0000256" key="3">
    <source>
        <dbReference type="ARBA" id="ARBA00023163"/>
    </source>
</evidence>
<organism evidence="5 6">
    <name type="scientific">Kribbella deserti</name>
    <dbReference type="NCBI Taxonomy" id="1926257"/>
    <lineage>
        <taxon>Bacteria</taxon>
        <taxon>Bacillati</taxon>
        <taxon>Actinomycetota</taxon>
        <taxon>Actinomycetes</taxon>
        <taxon>Propionibacteriales</taxon>
        <taxon>Kribbellaceae</taxon>
        <taxon>Kribbella</taxon>
    </lineage>
</organism>
<dbReference type="PANTHER" id="PTHR43214:SF24">
    <property type="entry name" value="TRANSCRIPTIONAL REGULATORY PROTEIN NARL-RELATED"/>
    <property type="match status" value="1"/>
</dbReference>
<dbReference type="InterPro" id="IPR000792">
    <property type="entry name" value="Tscrpt_reg_LuxR_C"/>
</dbReference>
<evidence type="ECO:0000256" key="1">
    <source>
        <dbReference type="ARBA" id="ARBA00023015"/>
    </source>
</evidence>
<keyword evidence="6" id="KW-1185">Reference proteome</keyword>
<accession>A0ABV6QRT2</accession>
<name>A0ABV6QRT2_9ACTN</name>
<dbReference type="Gene3D" id="1.10.10.10">
    <property type="entry name" value="Winged helix-like DNA-binding domain superfamily/Winged helix DNA-binding domain"/>
    <property type="match status" value="1"/>
</dbReference>
<evidence type="ECO:0000313" key="6">
    <source>
        <dbReference type="Proteomes" id="UP001589890"/>
    </source>
</evidence>
<feature type="domain" description="HTH luxR-type" evidence="4">
    <location>
        <begin position="185"/>
        <end position="242"/>
    </location>
</feature>
<gene>
    <name evidence="5" type="ORF">ACFFGN_21680</name>
</gene>
<dbReference type="RefSeq" id="WP_380050623.1">
    <property type="nucleotide sequence ID" value="NZ_JBHLTC010000028.1"/>
</dbReference>
<keyword evidence="3" id="KW-0804">Transcription</keyword>
<dbReference type="InterPro" id="IPR039420">
    <property type="entry name" value="WalR-like"/>
</dbReference>
<dbReference type="InterPro" id="IPR036388">
    <property type="entry name" value="WH-like_DNA-bd_sf"/>
</dbReference>
<dbReference type="EMBL" id="JBHLTC010000028">
    <property type="protein sequence ID" value="MFC0626706.1"/>
    <property type="molecule type" value="Genomic_DNA"/>
</dbReference>
<dbReference type="SMART" id="SM00421">
    <property type="entry name" value="HTH_LUXR"/>
    <property type="match status" value="1"/>
</dbReference>
<evidence type="ECO:0000259" key="4">
    <source>
        <dbReference type="SMART" id="SM00421"/>
    </source>
</evidence>
<sequence>MGREFAQSHSRQVVLDAALRLQVVRARYCDEWLAGTPCPVEVQPFTSAHGGVRDWLRELCDGADELVAVTSTRCQTLETFVPSHRFNRELIERGQRMTSFFDPSGGPDVLTEFIIAAEDMPYHLACGPIQLKLLDGERVVLEGPVIDNTRSLMLISGPEVVNAAGQYLRAVRQSSIRASALRDTEVQLSARQQVIAEQLSEGCTDDQIAERLDLSVRTVRYEVARLLEALQVPTRFAAGVRYAHLKAGATS</sequence>
<keyword evidence="1" id="KW-0805">Transcription regulation</keyword>
<dbReference type="PANTHER" id="PTHR43214">
    <property type="entry name" value="TWO-COMPONENT RESPONSE REGULATOR"/>
    <property type="match status" value="1"/>
</dbReference>
<keyword evidence="2" id="KW-0238">DNA-binding</keyword>
<dbReference type="PRINTS" id="PR00038">
    <property type="entry name" value="HTHLUXR"/>
</dbReference>
<dbReference type="Proteomes" id="UP001589890">
    <property type="component" value="Unassembled WGS sequence"/>
</dbReference>